<dbReference type="AlphaFoldDB" id="A0A2W4XC46"/>
<gene>
    <name evidence="1" type="ORF">DCF17_21860</name>
</gene>
<organism evidence="1 2">
    <name type="scientific">Shackletoniella antarctica</name>
    <dbReference type="NCBI Taxonomy" id="268115"/>
    <lineage>
        <taxon>Bacteria</taxon>
        <taxon>Bacillati</taxon>
        <taxon>Cyanobacteriota</taxon>
        <taxon>Cyanophyceae</taxon>
        <taxon>Oculatellales</taxon>
        <taxon>Oculatellaceae</taxon>
        <taxon>Shackletoniella</taxon>
    </lineage>
</organism>
<sequence>MNNPHAPTLGATSSCPCNLSSIKPSLQALASKAKASGGQLTPTQAQLFEQLCEAWQYYRDSQPPGFRAVVDGLMDAIGDLPVVGQVAA</sequence>
<protein>
    <submittedName>
        <fullName evidence="1">Uncharacterized protein</fullName>
    </submittedName>
</protein>
<dbReference type="Proteomes" id="UP000249081">
    <property type="component" value="Unassembled WGS sequence"/>
</dbReference>
<dbReference type="EMBL" id="QBMN01000250">
    <property type="protein sequence ID" value="PZO33511.1"/>
    <property type="molecule type" value="Genomic_DNA"/>
</dbReference>
<comment type="caution">
    <text evidence="1">The sequence shown here is derived from an EMBL/GenBank/DDBJ whole genome shotgun (WGS) entry which is preliminary data.</text>
</comment>
<proteinExistence type="predicted"/>
<accession>A0A2W4XC46</accession>
<reference evidence="2" key="1">
    <citation type="submission" date="2018-04" db="EMBL/GenBank/DDBJ databases">
        <authorList>
            <person name="Cornet L."/>
        </authorList>
    </citation>
    <scope>NUCLEOTIDE SEQUENCE [LARGE SCALE GENOMIC DNA]</scope>
</reference>
<evidence type="ECO:0000313" key="1">
    <source>
        <dbReference type="EMBL" id="PZO33511.1"/>
    </source>
</evidence>
<name>A0A2W4XC46_9CYAN</name>
<reference evidence="1 2" key="2">
    <citation type="submission" date="2018-06" db="EMBL/GenBank/DDBJ databases">
        <title>Metagenomic assembly of (sub)arctic Cyanobacteria and their associated microbiome from non-axenic cultures.</title>
        <authorList>
            <person name="Baurain D."/>
        </authorList>
    </citation>
    <scope>NUCLEOTIDE SEQUENCE [LARGE SCALE GENOMIC DNA]</scope>
    <source>
        <strain evidence="1">ULC041bin1</strain>
    </source>
</reference>
<evidence type="ECO:0000313" key="2">
    <source>
        <dbReference type="Proteomes" id="UP000249081"/>
    </source>
</evidence>